<dbReference type="InterPro" id="IPR048366">
    <property type="entry name" value="TNP-like_GBD"/>
</dbReference>
<gene>
    <name evidence="3" type="ORF">ALC53_10486</name>
</gene>
<evidence type="ECO:0008006" key="5">
    <source>
        <dbReference type="Google" id="ProtNLM"/>
    </source>
</evidence>
<accession>A0A195B3T4</accession>
<dbReference type="Pfam" id="PF21787">
    <property type="entry name" value="TNP-like_RNaseH_N"/>
    <property type="match status" value="1"/>
</dbReference>
<dbReference type="AlphaFoldDB" id="A0A195B3T4"/>
<dbReference type="Pfam" id="PF21788">
    <property type="entry name" value="TNP-like_GBD"/>
    <property type="match status" value="1"/>
</dbReference>
<organism evidence="3 4">
    <name type="scientific">Atta colombica</name>
    <dbReference type="NCBI Taxonomy" id="520822"/>
    <lineage>
        <taxon>Eukaryota</taxon>
        <taxon>Metazoa</taxon>
        <taxon>Ecdysozoa</taxon>
        <taxon>Arthropoda</taxon>
        <taxon>Hexapoda</taxon>
        <taxon>Insecta</taxon>
        <taxon>Pterygota</taxon>
        <taxon>Neoptera</taxon>
        <taxon>Endopterygota</taxon>
        <taxon>Hymenoptera</taxon>
        <taxon>Apocrita</taxon>
        <taxon>Aculeata</taxon>
        <taxon>Formicoidea</taxon>
        <taxon>Formicidae</taxon>
        <taxon>Myrmicinae</taxon>
        <taxon>Atta</taxon>
    </lineage>
</organism>
<dbReference type="Proteomes" id="UP000078540">
    <property type="component" value="Unassembled WGS sequence"/>
</dbReference>
<dbReference type="STRING" id="520822.A0A195B3T4"/>
<protein>
    <recommendedName>
        <fullName evidence="5">THAP domain-containing protein 9</fullName>
    </recommendedName>
</protein>
<evidence type="ECO:0000313" key="4">
    <source>
        <dbReference type="Proteomes" id="UP000078540"/>
    </source>
</evidence>
<name>A0A195B3T4_9HYME</name>
<keyword evidence="4" id="KW-1185">Reference proteome</keyword>
<reference evidence="3 4" key="1">
    <citation type="submission" date="2015-09" db="EMBL/GenBank/DDBJ databases">
        <title>Atta colombica WGS genome.</title>
        <authorList>
            <person name="Nygaard S."/>
            <person name="Hu H."/>
            <person name="Boomsma J."/>
            <person name="Zhang G."/>
        </authorList>
    </citation>
    <scope>NUCLEOTIDE SEQUENCE [LARGE SCALE GENOMIC DNA]</scope>
    <source>
        <strain evidence="3">Treedump-2</strain>
        <tissue evidence="3">Whole body</tissue>
    </source>
</reference>
<evidence type="ECO:0000259" key="1">
    <source>
        <dbReference type="Pfam" id="PF21787"/>
    </source>
</evidence>
<dbReference type="EMBL" id="KQ976625">
    <property type="protein sequence ID" value="KYM78932.1"/>
    <property type="molecule type" value="Genomic_DNA"/>
</dbReference>
<evidence type="ECO:0000313" key="3">
    <source>
        <dbReference type="EMBL" id="KYM78932.1"/>
    </source>
</evidence>
<feature type="domain" description="Transposable element P transposase-like GTP-binding insertion" evidence="2">
    <location>
        <begin position="93"/>
        <end position="141"/>
    </location>
</feature>
<sequence>MGSPIFNTQKPEVCRFCYVYDTFMIWRHDKAELRALVFLLIYLNQNWKISIAYYFIKGISAEEKRNLLLNYISVVHFHLPNTSNKIFIFSDLSHLIKMIRNVFEKKGMMDAMDNTISRQYIKELHLLQEKEGLYIANKLRSIYLPTIEFQKCFESWIKRWHKCVAVDGEYFEGDNITFDE</sequence>
<evidence type="ECO:0000259" key="2">
    <source>
        <dbReference type="Pfam" id="PF21788"/>
    </source>
</evidence>
<proteinExistence type="predicted"/>
<dbReference type="InterPro" id="IPR048365">
    <property type="entry name" value="TNP-like_RNaseH_N"/>
</dbReference>
<feature type="domain" description="Transposable element P transposase-like RNase H" evidence="1">
    <location>
        <begin position="31"/>
        <end position="77"/>
    </location>
</feature>